<evidence type="ECO:0000259" key="1">
    <source>
        <dbReference type="PROSITE" id="PS51178"/>
    </source>
</evidence>
<reference evidence="2 3" key="1">
    <citation type="journal article" date="2019" name="Environ. Microbiol.">
        <title>An active ?-lactamase is a part of an orchestrated cell wall stress resistance network of Bacillus subtilis and related rhizosphere species.</title>
        <authorList>
            <person name="Bucher T."/>
            <person name="Keren-Paz A."/>
            <person name="Hausser J."/>
            <person name="Olender T."/>
            <person name="Cytryn E."/>
            <person name="Kolodkin-Gal I."/>
        </authorList>
    </citation>
    <scope>NUCLEOTIDE SEQUENCE [LARGE SCALE GENOMIC DNA]</scope>
    <source>
        <strain evidence="2 3">I32</strain>
    </source>
</reference>
<dbReference type="AlphaFoldDB" id="A0A9X8ZZZ6"/>
<feature type="domain" description="PASTA" evidence="1">
    <location>
        <begin position="26"/>
        <end position="70"/>
    </location>
</feature>
<feature type="non-terminal residue" evidence="2">
    <location>
        <position position="1"/>
    </location>
</feature>
<protein>
    <submittedName>
        <fullName evidence="2">PASTA domain-containing protein</fullName>
    </submittedName>
</protein>
<dbReference type="InterPro" id="IPR005543">
    <property type="entry name" value="PASTA_dom"/>
</dbReference>
<sequence length="70" mass="7761">GEGKIIKQYPQSGEVMSEGDRIFLLGNNAQMPNVKGWSMRDVMHFSKLLKLDLKTSGTGYVTSQSIEKGQ</sequence>
<dbReference type="SUPFAM" id="SSF54184">
    <property type="entry name" value="Penicillin-binding protein 2x (pbp-2x), c-terminal domain"/>
    <property type="match status" value="1"/>
</dbReference>
<name>A0A9X8ZZZ6_BACCE</name>
<dbReference type="PROSITE" id="PS51178">
    <property type="entry name" value="PASTA"/>
    <property type="match status" value="1"/>
</dbReference>
<evidence type="ECO:0000313" key="2">
    <source>
        <dbReference type="EMBL" id="TKI86200.1"/>
    </source>
</evidence>
<organism evidence="2 3">
    <name type="scientific">Bacillus cereus</name>
    <dbReference type="NCBI Taxonomy" id="1396"/>
    <lineage>
        <taxon>Bacteria</taxon>
        <taxon>Bacillati</taxon>
        <taxon>Bacillota</taxon>
        <taxon>Bacilli</taxon>
        <taxon>Bacillales</taxon>
        <taxon>Bacillaceae</taxon>
        <taxon>Bacillus</taxon>
        <taxon>Bacillus cereus group</taxon>
    </lineage>
</organism>
<dbReference type="EMBL" id="SZOH01004363">
    <property type="protein sequence ID" value="TKI86200.1"/>
    <property type="molecule type" value="Genomic_DNA"/>
</dbReference>
<feature type="non-terminal residue" evidence="2">
    <location>
        <position position="70"/>
    </location>
</feature>
<dbReference type="CDD" id="cd06575">
    <property type="entry name" value="PASTA_Pbp2x-like_2"/>
    <property type="match status" value="1"/>
</dbReference>
<dbReference type="Proteomes" id="UP000308444">
    <property type="component" value="Unassembled WGS sequence"/>
</dbReference>
<dbReference type="Pfam" id="PF03793">
    <property type="entry name" value="PASTA"/>
    <property type="match status" value="1"/>
</dbReference>
<accession>A0A9X8ZZZ6</accession>
<proteinExistence type="predicted"/>
<evidence type="ECO:0000313" key="3">
    <source>
        <dbReference type="Proteomes" id="UP000308444"/>
    </source>
</evidence>
<gene>
    <name evidence="2" type="ORF">FC695_39475</name>
</gene>
<comment type="caution">
    <text evidence="2">The sequence shown here is derived from an EMBL/GenBank/DDBJ whole genome shotgun (WGS) entry which is preliminary data.</text>
</comment>